<keyword evidence="10" id="KW-1133">Transmembrane helix</keyword>
<evidence type="ECO:0000256" key="4">
    <source>
        <dbReference type="ARBA" id="ARBA00012487"/>
    </source>
</evidence>
<comment type="pathway">
    <text evidence="2">Phospholipid metabolism; CDP-diacylglycerol biosynthesis; CDP-diacylglycerol from sn-glycerol 3-phosphate: step 3/3.</text>
</comment>
<dbReference type="PANTHER" id="PTHR47101">
    <property type="entry name" value="PHOSPHATIDATE CYTIDYLYLTRANSFERASE 5, CHLOROPLASTIC"/>
    <property type="match status" value="1"/>
</dbReference>
<dbReference type="GO" id="GO:0008654">
    <property type="term" value="P:phospholipid biosynthetic process"/>
    <property type="evidence" value="ECO:0007669"/>
    <property type="project" value="UniProtKB-KW"/>
</dbReference>
<feature type="region of interest" description="Disordered" evidence="9">
    <location>
        <begin position="94"/>
        <end position="122"/>
    </location>
</feature>
<keyword evidence="10" id="KW-0472">Membrane</keyword>
<dbReference type="Proteomes" id="UP000652761">
    <property type="component" value="Unassembled WGS sequence"/>
</dbReference>
<feature type="transmembrane region" description="Helical" evidence="10">
    <location>
        <begin position="134"/>
        <end position="167"/>
    </location>
</feature>
<evidence type="ECO:0000313" key="11">
    <source>
        <dbReference type="EMBL" id="MQM18419.1"/>
    </source>
</evidence>
<comment type="pathway">
    <text evidence="3">Lipid metabolism.</text>
</comment>
<evidence type="ECO:0000256" key="3">
    <source>
        <dbReference type="ARBA" id="ARBA00005189"/>
    </source>
</evidence>
<protein>
    <recommendedName>
        <fullName evidence="4">phosphatidate cytidylyltransferase</fullName>
        <ecNumber evidence="4">2.7.7.41</ecNumber>
    </recommendedName>
</protein>
<keyword evidence="12" id="KW-1185">Reference proteome</keyword>
<dbReference type="GO" id="GO:0004605">
    <property type="term" value="F:phosphatidate cytidylyltransferase activity"/>
    <property type="evidence" value="ECO:0007669"/>
    <property type="project" value="UniProtKB-EC"/>
</dbReference>
<feature type="transmembrane region" description="Helical" evidence="10">
    <location>
        <begin position="188"/>
        <end position="206"/>
    </location>
</feature>
<evidence type="ECO:0000256" key="2">
    <source>
        <dbReference type="ARBA" id="ARBA00005119"/>
    </source>
</evidence>
<evidence type="ECO:0000256" key="8">
    <source>
        <dbReference type="ARBA" id="ARBA00023264"/>
    </source>
</evidence>
<evidence type="ECO:0000256" key="6">
    <source>
        <dbReference type="ARBA" id="ARBA00022695"/>
    </source>
</evidence>
<evidence type="ECO:0000313" key="12">
    <source>
        <dbReference type="Proteomes" id="UP000652761"/>
    </source>
</evidence>
<organism evidence="11 12">
    <name type="scientific">Colocasia esculenta</name>
    <name type="common">Wild taro</name>
    <name type="synonym">Arum esculentum</name>
    <dbReference type="NCBI Taxonomy" id="4460"/>
    <lineage>
        <taxon>Eukaryota</taxon>
        <taxon>Viridiplantae</taxon>
        <taxon>Streptophyta</taxon>
        <taxon>Embryophyta</taxon>
        <taxon>Tracheophyta</taxon>
        <taxon>Spermatophyta</taxon>
        <taxon>Magnoliopsida</taxon>
        <taxon>Liliopsida</taxon>
        <taxon>Araceae</taxon>
        <taxon>Aroideae</taxon>
        <taxon>Colocasieae</taxon>
        <taxon>Colocasia</taxon>
    </lineage>
</organism>
<evidence type="ECO:0000256" key="10">
    <source>
        <dbReference type="SAM" id="Phobius"/>
    </source>
</evidence>
<keyword evidence="6" id="KW-0808">Transferase</keyword>
<accession>A0A843XG04</accession>
<keyword evidence="10" id="KW-0812">Transmembrane</keyword>
<evidence type="ECO:0000256" key="7">
    <source>
        <dbReference type="ARBA" id="ARBA00023209"/>
    </source>
</evidence>
<reference evidence="11" key="1">
    <citation type="submission" date="2017-07" db="EMBL/GenBank/DDBJ databases">
        <title>Taro Niue Genome Assembly and Annotation.</title>
        <authorList>
            <person name="Atibalentja N."/>
            <person name="Keating K."/>
            <person name="Fields C.J."/>
        </authorList>
    </citation>
    <scope>NUCLEOTIDE SEQUENCE</scope>
    <source>
        <strain evidence="11">Niue_2</strain>
        <tissue evidence="11">Leaf</tissue>
    </source>
</reference>
<comment type="catalytic activity">
    <reaction evidence="1">
        <text>a 1,2-diacyl-sn-glycero-3-phosphate + CTP + H(+) = a CDP-1,2-diacyl-sn-glycerol + diphosphate</text>
        <dbReference type="Rhea" id="RHEA:16229"/>
        <dbReference type="ChEBI" id="CHEBI:15378"/>
        <dbReference type="ChEBI" id="CHEBI:33019"/>
        <dbReference type="ChEBI" id="CHEBI:37563"/>
        <dbReference type="ChEBI" id="CHEBI:58332"/>
        <dbReference type="ChEBI" id="CHEBI:58608"/>
        <dbReference type="EC" id="2.7.7.41"/>
    </reaction>
</comment>
<dbReference type="OrthoDB" id="10260889at2759"/>
<feature type="transmembrane region" description="Helical" evidence="10">
    <location>
        <begin position="328"/>
        <end position="347"/>
    </location>
</feature>
<keyword evidence="6" id="KW-0548">Nucleotidyltransferase</keyword>
<keyword evidence="7" id="KW-0443">Lipid metabolism</keyword>
<evidence type="ECO:0000256" key="9">
    <source>
        <dbReference type="SAM" id="MobiDB-lite"/>
    </source>
</evidence>
<dbReference type="Pfam" id="PF01148">
    <property type="entry name" value="CTP_transf_1"/>
    <property type="match status" value="1"/>
</dbReference>
<name>A0A843XG04_COLES</name>
<dbReference type="AlphaFoldDB" id="A0A843XG04"/>
<feature type="transmembrane region" description="Helical" evidence="10">
    <location>
        <begin position="234"/>
        <end position="254"/>
    </location>
</feature>
<comment type="caution">
    <text evidence="11">The sequence shown here is derived from an EMBL/GenBank/DDBJ whole genome shotgun (WGS) entry which is preliminary data.</text>
</comment>
<keyword evidence="7" id="KW-0594">Phospholipid biosynthesis</keyword>
<sequence length="491" mass="52783">MSPPMAGSLELRRCPLVPFSANSLCACQSLPPSSSLASVSPRAVAFALRNFSSRRCLGVTSDGRWNRDWCRTRRVVHLLGAGIGVKLKSVDGGEEADMGHAREEMSEAESANPLQQQQQQLKQQQSGQLKNRVIFGLGIGIVSGAIVVAGGWVFAMAVAAVGFIGAREYFGLVRSRGIATGMTPPPRYVSRVCSIICAVMPLLTLYLGHMDVSVTSSAFIVAMTLILQRGNPRFAQLSSAMFGLFYCGYLPSFWVKLRCGLEVPALNTKLGAQWPIILGGQTHWTVGLVATLISVSSIIAADTCAFLGGKAFGRTPLINVSPKKTLEGAFAGLTGCVVIAVLLSKMLCWPTSLLRTQKMLSKLLQVEKAGFQNSELSYAKHPGARVLDLPGRPGGAAPMGSCLGVGPRQQAAAQWARRHPGARANHLPGRLGFKHFSSEFALDSNGTKQRVQVNIGLKEFNVWIELQQLDELPHLNYKLTGGQRKSLSILS</sequence>
<keyword evidence="8" id="KW-1208">Phospholipid metabolism</keyword>
<feature type="transmembrane region" description="Helical" evidence="10">
    <location>
        <begin position="284"/>
        <end position="307"/>
    </location>
</feature>
<dbReference type="EMBL" id="NMUH01008182">
    <property type="protein sequence ID" value="MQM18419.1"/>
    <property type="molecule type" value="Genomic_DNA"/>
</dbReference>
<dbReference type="PANTHER" id="PTHR47101:SF1">
    <property type="entry name" value="PHOSPHATIDATE CYTIDYLYLTRANSFERASE 4, CHLOROPLASTIC"/>
    <property type="match status" value="1"/>
</dbReference>
<dbReference type="EC" id="2.7.7.41" evidence="4"/>
<gene>
    <name evidence="11" type="ORF">Taro_051410</name>
</gene>
<proteinExistence type="predicted"/>
<keyword evidence="5" id="KW-0444">Lipid biosynthesis</keyword>
<evidence type="ECO:0000256" key="5">
    <source>
        <dbReference type="ARBA" id="ARBA00022516"/>
    </source>
</evidence>
<evidence type="ECO:0000256" key="1">
    <source>
        <dbReference type="ARBA" id="ARBA00001698"/>
    </source>
</evidence>